<dbReference type="Pfam" id="PF13181">
    <property type="entry name" value="TPR_8"/>
    <property type="match status" value="1"/>
</dbReference>
<keyword evidence="3" id="KW-1185">Reference proteome</keyword>
<proteinExistence type="predicted"/>
<evidence type="ECO:0000313" key="2">
    <source>
        <dbReference type="EMBL" id="MCY6960641.1"/>
    </source>
</evidence>
<accession>A0ABT4DE91</accession>
<evidence type="ECO:0008006" key="4">
    <source>
        <dbReference type="Google" id="ProtNLM"/>
    </source>
</evidence>
<dbReference type="Gene3D" id="1.25.40.10">
    <property type="entry name" value="Tetratricopeptide repeat domain"/>
    <property type="match status" value="1"/>
</dbReference>
<dbReference type="PROSITE" id="PS51257">
    <property type="entry name" value="PROKAR_LIPOPROTEIN"/>
    <property type="match status" value="1"/>
</dbReference>
<dbReference type="SUPFAM" id="SSF69318">
    <property type="entry name" value="Integrin alpha N-terminal domain"/>
    <property type="match status" value="1"/>
</dbReference>
<dbReference type="EMBL" id="JAPQFJ010000039">
    <property type="protein sequence ID" value="MCY6960641.1"/>
    <property type="molecule type" value="Genomic_DNA"/>
</dbReference>
<evidence type="ECO:0000256" key="1">
    <source>
        <dbReference type="PROSITE-ProRule" id="PRU00339"/>
    </source>
</evidence>
<sequence length="396" mass="45424">MISKNVVLNCVGIVIISSMFTGCGKAVASTELIQTPKVILTSSNQTNEINDKNMIVAKFIPKDMVLFPPMAQEQKKAIITKDLNGDGKEEIIFTFKSSKDPYTGGVIVLAKDNKEWKVVLSDYGEGESVYKIDFADIDGDKNQELLVSSFVGGSAGNNLKIYKIKDNKVKILDEVLYKKIDIEDMPNIEGKKDGRNEIATWVHDTGNSYIVEVFRYVNGGLVEAEDVYPYYFKKVVKYYEEELSKPENKEAPYMWYYLADAQVKANMPKEALKSLEKCMEYKKKMQKQLKAEESYPYDYLVSIVKAEALYKNKDYKTSIRELNKALSSSKNDQNQFSNKLLDIYYDLGKNESSLGNKDKAKEYYNKGIKMAEKIYKEDKQVFFRYSYKFKQALIEK</sequence>
<dbReference type="Proteomes" id="UP001144612">
    <property type="component" value="Unassembled WGS sequence"/>
</dbReference>
<protein>
    <recommendedName>
        <fullName evidence="4">Tetratricopeptide repeat protein</fullName>
    </recommendedName>
</protein>
<organism evidence="2 3">
    <name type="scientific">Clostridium brassicae</name>
    <dbReference type="NCBI Taxonomy" id="2999072"/>
    <lineage>
        <taxon>Bacteria</taxon>
        <taxon>Bacillati</taxon>
        <taxon>Bacillota</taxon>
        <taxon>Clostridia</taxon>
        <taxon>Eubacteriales</taxon>
        <taxon>Clostridiaceae</taxon>
        <taxon>Clostridium</taxon>
    </lineage>
</organism>
<dbReference type="InterPro" id="IPR011990">
    <property type="entry name" value="TPR-like_helical_dom_sf"/>
</dbReference>
<dbReference type="PROSITE" id="PS50005">
    <property type="entry name" value="TPR"/>
    <property type="match status" value="1"/>
</dbReference>
<comment type="caution">
    <text evidence="2">The sequence shown here is derived from an EMBL/GenBank/DDBJ whole genome shotgun (WGS) entry which is preliminary data.</text>
</comment>
<dbReference type="InterPro" id="IPR019734">
    <property type="entry name" value="TPR_rpt"/>
</dbReference>
<dbReference type="SMART" id="SM00028">
    <property type="entry name" value="TPR"/>
    <property type="match status" value="3"/>
</dbReference>
<reference evidence="2" key="1">
    <citation type="submission" date="2022-12" db="EMBL/GenBank/DDBJ databases">
        <title>Clostridium sp. nov., isolated from industrial wastewater.</title>
        <authorList>
            <person name="Jiayan W."/>
        </authorList>
    </citation>
    <scope>NUCLEOTIDE SEQUENCE</scope>
    <source>
        <strain evidence="2">ZC22-4</strain>
    </source>
</reference>
<dbReference type="RefSeq" id="WP_268063076.1">
    <property type="nucleotide sequence ID" value="NZ_JAPQFJ010000039.1"/>
</dbReference>
<dbReference type="InterPro" id="IPR028994">
    <property type="entry name" value="Integrin_alpha_N"/>
</dbReference>
<gene>
    <name evidence="2" type="ORF">OW729_18780</name>
</gene>
<evidence type="ECO:0000313" key="3">
    <source>
        <dbReference type="Proteomes" id="UP001144612"/>
    </source>
</evidence>
<keyword evidence="1" id="KW-0802">TPR repeat</keyword>
<dbReference type="SUPFAM" id="SSF48452">
    <property type="entry name" value="TPR-like"/>
    <property type="match status" value="1"/>
</dbReference>
<feature type="repeat" description="TPR" evidence="1">
    <location>
        <begin position="341"/>
        <end position="374"/>
    </location>
</feature>
<name>A0ABT4DE91_9CLOT</name>